<evidence type="ECO:0000313" key="3">
    <source>
        <dbReference type="Proteomes" id="UP001176941"/>
    </source>
</evidence>
<dbReference type="EMBL" id="OX459961">
    <property type="protein sequence ID" value="CAI9165773.1"/>
    <property type="molecule type" value="Genomic_DNA"/>
</dbReference>
<organism evidence="2 3">
    <name type="scientific">Rangifer tarandus platyrhynchus</name>
    <name type="common">Svalbard reindeer</name>
    <dbReference type="NCBI Taxonomy" id="3082113"/>
    <lineage>
        <taxon>Eukaryota</taxon>
        <taxon>Metazoa</taxon>
        <taxon>Chordata</taxon>
        <taxon>Craniata</taxon>
        <taxon>Vertebrata</taxon>
        <taxon>Euteleostomi</taxon>
        <taxon>Mammalia</taxon>
        <taxon>Eutheria</taxon>
        <taxon>Laurasiatheria</taxon>
        <taxon>Artiodactyla</taxon>
        <taxon>Ruminantia</taxon>
        <taxon>Pecora</taxon>
        <taxon>Cervidae</taxon>
        <taxon>Odocoileinae</taxon>
        <taxon>Rangifer</taxon>
    </lineage>
</organism>
<accession>A0ABN8YW01</accession>
<name>A0ABN8YW01_RANTA</name>
<reference evidence="2" key="1">
    <citation type="submission" date="2023-04" db="EMBL/GenBank/DDBJ databases">
        <authorList>
            <consortium name="ELIXIR-Norway"/>
        </authorList>
    </citation>
    <scope>NUCLEOTIDE SEQUENCE [LARGE SCALE GENOMIC DNA]</scope>
</reference>
<sequence length="679" mass="73223">WDSMTLDPGDLRPEGGVGMVLREELGSRPVKTPPPGRGSGLAEVLGPWGASLGVPVCWLLDKASICQRPGRVAPLMWGRRRVAAAEAVQARSLQAAVALARARSPGGLAPMQGPTGIGHNHPKELQPLEKDCVRLEKAAPRAGGDRGPCVWPEVTNQNVLYAHHRELYSAHCGDLNGEEIRKGADARTRVADPSALQEELTEHCEPTTIRTGSSLRLATQAFTCPSLRDPLRKECRRVGTWSAEILEDDDGPHPAPRTWKGESEVSWWWEASPVRCRTGALGRKDPQFADERAEPREVTGLPGLRRAPPLVAKDSGTQTENTLPWGLLRVTGSFRTHAQQPRAALDAPGEQRAEGLQWRVHSLQMKFNVDSSQRIPRARWPVSAGGGGARTAVRDRLQSQALKALGASLGPFPARRWAGACPGHRSLAKPRQNRTADCHPPDLRGGRAPLTSPGCQADLTEPDGWSSRKGAEPPRSGRVQLVSQLSGLLSKEEGTPSRLTERGTEAGWTHVSTGCAKPLSSVQVSSGPPPSLVTLAFPVSPRAALQATGSWAVPPLTGPQGLLTGCSHTSASAQEDPGFLLPRDFSSHVPPNTLDCPRVPTQDWRITAWCSELFPGPKARSDGCKSRQACAWFDSLQRGIGLPVSGTRVSFSVSSIYKCASKFSEIRLRIYGLGRWTMP</sequence>
<feature type="region of interest" description="Disordered" evidence="1">
    <location>
        <begin position="423"/>
        <end position="478"/>
    </location>
</feature>
<evidence type="ECO:0000256" key="1">
    <source>
        <dbReference type="SAM" id="MobiDB-lite"/>
    </source>
</evidence>
<evidence type="ECO:0000313" key="2">
    <source>
        <dbReference type="EMBL" id="CAI9165773.1"/>
    </source>
</evidence>
<protein>
    <submittedName>
        <fullName evidence="2">Uncharacterized protein</fullName>
    </submittedName>
</protein>
<gene>
    <name evidence="2" type="ORF">MRATA1EN1_LOCUS14735</name>
</gene>
<feature type="non-terminal residue" evidence="2">
    <location>
        <position position="1"/>
    </location>
</feature>
<dbReference type="Proteomes" id="UP001176941">
    <property type="component" value="Chromosome 25"/>
</dbReference>
<keyword evidence="3" id="KW-1185">Reference proteome</keyword>
<proteinExistence type="predicted"/>
<feature type="compositionally biased region" description="Basic and acidic residues" evidence="1">
    <location>
        <begin position="434"/>
        <end position="445"/>
    </location>
</feature>